<evidence type="ECO:0000313" key="13">
    <source>
        <dbReference type="EMBL" id="KAG1339197.1"/>
    </source>
</evidence>
<feature type="active site" description="Nucleophile" evidence="9">
    <location>
        <position position="413"/>
    </location>
</feature>
<evidence type="ECO:0000256" key="4">
    <source>
        <dbReference type="ARBA" id="ARBA00009381"/>
    </source>
</evidence>
<proteinExistence type="inferred from homology"/>
<dbReference type="AlphaFoldDB" id="A0A8K0I7Z9"/>
<comment type="catalytic activity">
    <reaction evidence="1 11">
        <text>an S-substituted glutathione + H2O = an S-substituted L-cysteinylglycine + L-glutamate</text>
        <dbReference type="Rhea" id="RHEA:59468"/>
        <dbReference type="ChEBI" id="CHEBI:15377"/>
        <dbReference type="ChEBI" id="CHEBI:29985"/>
        <dbReference type="ChEBI" id="CHEBI:90779"/>
        <dbReference type="ChEBI" id="CHEBI:143103"/>
        <dbReference type="EC" id="3.4.19.13"/>
    </reaction>
</comment>
<dbReference type="Pfam" id="PF01019">
    <property type="entry name" value="G_glu_transpept"/>
    <property type="match status" value="1"/>
</dbReference>
<keyword evidence="12" id="KW-0472">Membrane</keyword>
<comment type="similarity">
    <text evidence="4">Belongs to the gamma-glutamyltransferase family.</text>
</comment>
<comment type="catalytic activity">
    <reaction evidence="2 11">
        <text>glutathione + H2O = L-cysteinylglycine + L-glutamate</text>
        <dbReference type="Rhea" id="RHEA:28807"/>
        <dbReference type="ChEBI" id="CHEBI:15377"/>
        <dbReference type="ChEBI" id="CHEBI:29985"/>
        <dbReference type="ChEBI" id="CHEBI:57925"/>
        <dbReference type="ChEBI" id="CHEBI:61694"/>
        <dbReference type="EC" id="3.4.19.13"/>
    </reaction>
</comment>
<evidence type="ECO:0000256" key="6">
    <source>
        <dbReference type="ARBA" id="ARBA00022801"/>
    </source>
</evidence>
<comment type="catalytic activity">
    <reaction evidence="8 11">
        <text>an N-terminal (5-L-glutamyl)-[peptide] + an alpha-amino acid = 5-L-glutamyl amino acid + an N-terminal L-alpha-aminoacyl-[peptide]</text>
        <dbReference type="Rhea" id="RHEA:23904"/>
        <dbReference type="Rhea" id="RHEA-COMP:9780"/>
        <dbReference type="Rhea" id="RHEA-COMP:9795"/>
        <dbReference type="ChEBI" id="CHEBI:77644"/>
        <dbReference type="ChEBI" id="CHEBI:78597"/>
        <dbReference type="ChEBI" id="CHEBI:78599"/>
        <dbReference type="ChEBI" id="CHEBI:78608"/>
        <dbReference type="EC" id="2.3.2.2"/>
    </reaction>
</comment>
<sequence length="643" mass="68915">MAAHDDIESTLLGYPAPPRTTSSRRIAAVVASLLAVGLLLVVVVDEFGGDRVQVSFEGRRQRLGSTDGPEVVESEVGVVAADDGRCSEIGVGALRAGGHAVDAAVATALCLGVVHPVSSGLGGGAFMIVRSSDSGTADAFDSRETAPSAASKNMYERNPSFKEKGALSMGIPGELAGLHAAWLKYGRLPWKALFQPSIELAREGFEVVPFLARAIESSKDDILADPGLRGVLAPDGKLLRTNDTCYNPALAHTLEVISTEGPQAFYNGSIGEKFVEDVRNAGGVATMEDMGNYKIEVKEPVAANVMGYTILGMPPPSSGTVGMSLVLNILDSYKSMKAVKGLLGLHHLIEAMKHMFAMRMNLGDPDFVNITQYVSDMLSPSFAEKLQQKILDNTTFSPGYYMARWSQLRDHGTSHFCIVDAERNAVAMTSTVNWYFGAGVLSPSTGIVLNNEMADFSTPTESTPDHLPPAPANFIEPGKRPLSSMTPIIVLKDNQLAGVVGASGGMKIIPAVIEVFMNHFILGMEPLAAVQQPRVYHELIPNVVLYENWTAIDGEVIEFEEAAKVFLEQRGHHLQSISGGAVCQLVVHDLQESVLKQIGGRKVEINDVGVFHGMLTAVSDPRKDGRPAGLSLRGQFSENHFPH</sequence>
<dbReference type="InterPro" id="IPR000101">
    <property type="entry name" value="GGT_peptidase"/>
</dbReference>
<dbReference type="InterPro" id="IPR043137">
    <property type="entry name" value="GGT_ssub_C"/>
</dbReference>
<dbReference type="PANTHER" id="PTHR11686:SF9">
    <property type="entry name" value="RE13973P"/>
    <property type="match status" value="1"/>
</dbReference>
<accession>A0A8K0I7Z9</accession>
<protein>
    <recommendedName>
        <fullName evidence="11">Glutathione hydrolase</fullName>
        <ecNumber evidence="11">2.3.2.2</ecNumber>
        <ecNumber evidence="11">3.4.19.13</ecNumber>
    </recommendedName>
    <alternativeName>
        <fullName evidence="11">Gamma-glutamyltransferase</fullName>
    </alternativeName>
    <alternativeName>
        <fullName evidence="11">Gamma-glutamyltranspeptidase</fullName>
    </alternativeName>
</protein>
<evidence type="ECO:0000256" key="11">
    <source>
        <dbReference type="RuleBase" id="RU368068"/>
    </source>
</evidence>
<feature type="binding site" evidence="10">
    <location>
        <begin position="431"/>
        <end position="433"/>
    </location>
    <ligand>
        <name>L-glutamate</name>
        <dbReference type="ChEBI" id="CHEBI:29985"/>
    </ligand>
</feature>
<dbReference type="EC" id="2.3.2.2" evidence="11"/>
<comment type="pathway">
    <text evidence="3 11">Sulfur metabolism; glutathione metabolism.</text>
</comment>
<dbReference type="OrthoDB" id="2015213at2759"/>
<reference evidence="13" key="1">
    <citation type="journal article" date="2017" name="Gigascience">
        <title>The genome draft of coconut (Cocos nucifera).</title>
        <authorList>
            <person name="Xiao Y."/>
            <person name="Xu P."/>
            <person name="Fan H."/>
            <person name="Baudouin L."/>
            <person name="Xia W."/>
            <person name="Bocs S."/>
            <person name="Xu J."/>
            <person name="Li Q."/>
            <person name="Guo A."/>
            <person name="Zhou L."/>
            <person name="Li J."/>
            <person name="Wu Y."/>
            <person name="Ma Z."/>
            <person name="Armero A."/>
            <person name="Issali A.E."/>
            <person name="Liu N."/>
            <person name="Peng M."/>
            <person name="Yang Y."/>
        </authorList>
    </citation>
    <scope>NUCLEOTIDE SEQUENCE</scope>
    <source>
        <tissue evidence="13">Spear leaf of Hainan Tall coconut</tissue>
    </source>
</reference>
<name>A0A8K0I7Z9_COCNU</name>
<organism evidence="13 14">
    <name type="scientific">Cocos nucifera</name>
    <name type="common">Coconut palm</name>
    <dbReference type="NCBI Taxonomy" id="13894"/>
    <lineage>
        <taxon>Eukaryota</taxon>
        <taxon>Viridiplantae</taxon>
        <taxon>Streptophyta</taxon>
        <taxon>Embryophyta</taxon>
        <taxon>Tracheophyta</taxon>
        <taxon>Spermatophyta</taxon>
        <taxon>Magnoliopsida</taxon>
        <taxon>Liliopsida</taxon>
        <taxon>Arecaceae</taxon>
        <taxon>Arecoideae</taxon>
        <taxon>Cocoseae</taxon>
        <taxon>Attaleinae</taxon>
        <taxon>Cocos</taxon>
    </lineage>
</organism>
<keyword evidence="6 11" id="KW-0378">Hydrolase</keyword>
<dbReference type="PANTHER" id="PTHR11686">
    <property type="entry name" value="GAMMA GLUTAMYL TRANSPEPTIDASE"/>
    <property type="match status" value="1"/>
</dbReference>
<dbReference type="FunFam" id="1.10.246.130:FF:000001">
    <property type="entry name" value="Gamma-glutamyltransferase 5 isoform 1"/>
    <property type="match status" value="1"/>
</dbReference>
<dbReference type="SUPFAM" id="SSF56235">
    <property type="entry name" value="N-terminal nucleophile aminohydrolases (Ntn hydrolases)"/>
    <property type="match status" value="1"/>
</dbReference>
<evidence type="ECO:0000256" key="1">
    <source>
        <dbReference type="ARBA" id="ARBA00001049"/>
    </source>
</evidence>
<evidence type="ECO:0000256" key="7">
    <source>
        <dbReference type="ARBA" id="ARBA00023180"/>
    </source>
</evidence>
<dbReference type="Proteomes" id="UP000797356">
    <property type="component" value="Chromosome 4"/>
</dbReference>
<dbReference type="GO" id="GO:0005886">
    <property type="term" value="C:plasma membrane"/>
    <property type="evidence" value="ECO:0007669"/>
    <property type="project" value="TreeGrafter"/>
</dbReference>
<evidence type="ECO:0000256" key="5">
    <source>
        <dbReference type="ARBA" id="ARBA00022679"/>
    </source>
</evidence>
<evidence type="ECO:0000313" key="14">
    <source>
        <dbReference type="Proteomes" id="UP000797356"/>
    </source>
</evidence>
<dbReference type="FunFam" id="3.60.20.40:FF:000004">
    <property type="entry name" value="Glutathione hydrolase 1"/>
    <property type="match status" value="1"/>
</dbReference>
<keyword evidence="12" id="KW-1133">Transmembrane helix</keyword>
<feature type="binding site" evidence="10">
    <location>
        <position position="455"/>
    </location>
    <ligand>
        <name>L-glutamate</name>
        <dbReference type="ChEBI" id="CHEBI:29985"/>
    </ligand>
</feature>
<feature type="binding site" evidence="10">
    <location>
        <begin position="483"/>
        <end position="484"/>
    </location>
    <ligand>
        <name>L-glutamate</name>
        <dbReference type="ChEBI" id="CHEBI:29985"/>
    </ligand>
</feature>
<feature type="transmembrane region" description="Helical" evidence="12">
    <location>
        <begin position="26"/>
        <end position="44"/>
    </location>
</feature>
<feature type="binding site" evidence="10">
    <location>
        <position position="143"/>
    </location>
    <ligand>
        <name>L-glutamate</name>
        <dbReference type="ChEBI" id="CHEBI:29985"/>
    </ligand>
</feature>
<evidence type="ECO:0000256" key="8">
    <source>
        <dbReference type="ARBA" id="ARBA00047417"/>
    </source>
</evidence>
<dbReference type="GO" id="GO:0036374">
    <property type="term" value="F:glutathione hydrolase activity"/>
    <property type="evidence" value="ECO:0007669"/>
    <property type="project" value="UniProtKB-UniRule"/>
</dbReference>
<dbReference type="UniPathway" id="UPA00204"/>
<keyword evidence="7" id="KW-0325">Glycoprotein</keyword>
<evidence type="ECO:0000256" key="12">
    <source>
        <dbReference type="SAM" id="Phobius"/>
    </source>
</evidence>
<feature type="binding site" evidence="10">
    <location>
        <position position="505"/>
    </location>
    <ligand>
        <name>L-glutamate</name>
        <dbReference type="ChEBI" id="CHEBI:29985"/>
    </ligand>
</feature>
<keyword evidence="14" id="KW-1185">Reference proteome</keyword>
<keyword evidence="12" id="KW-0812">Transmembrane</keyword>
<evidence type="ECO:0000256" key="9">
    <source>
        <dbReference type="PIRSR" id="PIRSR600101-1"/>
    </source>
</evidence>
<comment type="function">
    <text evidence="11">Cleaves the gamma-glutamyl peptide bond of glutathione and glutathione conjugates.</text>
</comment>
<evidence type="ECO:0000256" key="3">
    <source>
        <dbReference type="ARBA" id="ARBA00005115"/>
    </source>
</evidence>
<dbReference type="Gene3D" id="3.60.20.40">
    <property type="match status" value="1"/>
</dbReference>
<comment type="caution">
    <text evidence="13">The sequence shown here is derived from an EMBL/GenBank/DDBJ whole genome shotgun (WGS) entry which is preliminary data.</text>
</comment>
<dbReference type="NCBIfam" id="TIGR00066">
    <property type="entry name" value="g_glut_trans"/>
    <property type="match status" value="1"/>
</dbReference>
<dbReference type="EC" id="3.4.19.13" evidence="11"/>
<dbReference type="Gene3D" id="1.10.246.130">
    <property type="match status" value="1"/>
</dbReference>
<dbReference type="InterPro" id="IPR029055">
    <property type="entry name" value="Ntn_hydrolases_N"/>
</dbReference>
<dbReference type="PRINTS" id="PR01210">
    <property type="entry name" value="GGTRANSPTASE"/>
</dbReference>
<keyword evidence="5 11" id="KW-0808">Transferase</keyword>
<dbReference type="EMBL" id="CM017875">
    <property type="protein sequence ID" value="KAG1339197.1"/>
    <property type="molecule type" value="Genomic_DNA"/>
</dbReference>
<gene>
    <name evidence="13" type="ORF">COCNU_04G015030</name>
</gene>
<evidence type="ECO:0000256" key="10">
    <source>
        <dbReference type="PIRSR" id="PIRSR600101-2"/>
    </source>
</evidence>
<keyword evidence="11" id="KW-0012">Acyltransferase</keyword>
<dbReference type="InterPro" id="IPR043138">
    <property type="entry name" value="GGT_lsub"/>
</dbReference>
<dbReference type="GO" id="GO:0006751">
    <property type="term" value="P:glutathione catabolic process"/>
    <property type="evidence" value="ECO:0007669"/>
    <property type="project" value="UniProtKB-UniRule"/>
</dbReference>
<dbReference type="GO" id="GO:0016756">
    <property type="term" value="F:glutathione gamma-glutamylcysteinyltransferase activity"/>
    <property type="evidence" value="ECO:0007669"/>
    <property type="project" value="UniProtKB-ARBA"/>
</dbReference>
<reference evidence="13" key="2">
    <citation type="submission" date="2019-07" db="EMBL/GenBank/DDBJ databases">
        <authorList>
            <person name="Yang Y."/>
            <person name="Bocs S."/>
            <person name="Baudouin L."/>
        </authorList>
    </citation>
    <scope>NUCLEOTIDE SEQUENCE</scope>
    <source>
        <tissue evidence="13">Spear leaf of Hainan Tall coconut</tissue>
    </source>
</reference>
<evidence type="ECO:0000256" key="2">
    <source>
        <dbReference type="ARBA" id="ARBA00001089"/>
    </source>
</evidence>
<dbReference type="GO" id="GO:0103068">
    <property type="term" value="F:leukotriene C4 gamma-glutamyl transferase activity"/>
    <property type="evidence" value="ECO:0007669"/>
    <property type="project" value="UniProtKB-EC"/>
</dbReference>